<feature type="domain" description="Beta-lactamase-related" evidence="1">
    <location>
        <begin position="12"/>
        <end position="357"/>
    </location>
</feature>
<name>A0A9X1S6T7_9MICC</name>
<proteinExistence type="predicted"/>
<dbReference type="PANTHER" id="PTHR43283">
    <property type="entry name" value="BETA-LACTAMASE-RELATED"/>
    <property type="match status" value="1"/>
</dbReference>
<protein>
    <submittedName>
        <fullName evidence="2">Beta-lactamase family protein</fullName>
    </submittedName>
</protein>
<accession>A0A9X1S6T7</accession>
<reference evidence="2" key="1">
    <citation type="submission" date="2021-10" db="EMBL/GenBank/DDBJ databases">
        <title>Novel species in genus Arthrobacter.</title>
        <authorList>
            <person name="Liu Y."/>
        </authorList>
    </citation>
    <scope>NUCLEOTIDE SEQUENCE</scope>
    <source>
        <strain evidence="2">Zg-Y809</strain>
    </source>
</reference>
<dbReference type="EMBL" id="JAJFZP010000006">
    <property type="protein sequence ID" value="MCC3269471.1"/>
    <property type="molecule type" value="Genomic_DNA"/>
</dbReference>
<evidence type="ECO:0000313" key="3">
    <source>
        <dbReference type="Proteomes" id="UP001139264"/>
    </source>
</evidence>
<sequence>MPGRAEPLWDALTETVRSGWCPGLVAGVRINGETEVFAAGSLDTAASAPMTADTPFRISSLSKLLGGALALSLVADGTLGLDDDVARWLPALAAPRVLATPDAPLSMTVPARGPLTVRHLLTFTAGMGIDFGDTAYAAATRELLWGPNPPSLTPAEYLERVAELPLAHQPGERWMYHAPADLLSVLLPAVALTPLDELMSERITGPLDLAGTGFPTGNEQFPTAYEETGGGLREAVSYRDSFASPPRFASLAGGMVSTVPDYLTFLTALADDAVLPAALREQMTSDQLTGPQRAGMIEMSGPDESWGFMTAVQIGIGHPWSEPGMWGWSGGSGVSAAVYPNGDAGVVFTQRMMSAPDDSFDFFWEPLGTIRNNLRTREPKHRGAGWQPGVW</sequence>
<comment type="caution">
    <text evidence="2">The sequence shown here is derived from an EMBL/GenBank/DDBJ whole genome shotgun (WGS) entry which is preliminary data.</text>
</comment>
<dbReference type="SUPFAM" id="SSF56601">
    <property type="entry name" value="beta-lactamase/transpeptidase-like"/>
    <property type="match status" value="1"/>
</dbReference>
<dbReference type="RefSeq" id="WP_227907889.1">
    <property type="nucleotide sequence ID" value="NZ_CP095461.1"/>
</dbReference>
<dbReference type="InterPro" id="IPR012338">
    <property type="entry name" value="Beta-lactam/transpept-like"/>
</dbReference>
<dbReference type="InterPro" id="IPR050789">
    <property type="entry name" value="Diverse_Enzym_Activities"/>
</dbReference>
<organism evidence="2 3">
    <name type="scientific">Arthrobacter gengyunqii</name>
    <dbReference type="NCBI Taxonomy" id="2886940"/>
    <lineage>
        <taxon>Bacteria</taxon>
        <taxon>Bacillati</taxon>
        <taxon>Actinomycetota</taxon>
        <taxon>Actinomycetes</taxon>
        <taxon>Micrococcales</taxon>
        <taxon>Micrococcaceae</taxon>
        <taxon>Arthrobacter</taxon>
    </lineage>
</organism>
<evidence type="ECO:0000259" key="1">
    <source>
        <dbReference type="Pfam" id="PF00144"/>
    </source>
</evidence>
<dbReference type="AlphaFoldDB" id="A0A9X1S6T7"/>
<dbReference type="InterPro" id="IPR001466">
    <property type="entry name" value="Beta-lactam-related"/>
</dbReference>
<gene>
    <name evidence="2" type="ORF">LJ751_08840</name>
</gene>
<dbReference type="Proteomes" id="UP001139264">
    <property type="component" value="Unassembled WGS sequence"/>
</dbReference>
<dbReference type="PANTHER" id="PTHR43283:SF3">
    <property type="entry name" value="BETA-LACTAMASE FAMILY PROTEIN (AFU_ORTHOLOGUE AFUA_5G07500)"/>
    <property type="match status" value="1"/>
</dbReference>
<dbReference type="Pfam" id="PF00144">
    <property type="entry name" value="Beta-lactamase"/>
    <property type="match status" value="1"/>
</dbReference>
<evidence type="ECO:0000313" key="2">
    <source>
        <dbReference type="EMBL" id="MCC3269471.1"/>
    </source>
</evidence>
<dbReference type="Gene3D" id="3.40.710.10">
    <property type="entry name" value="DD-peptidase/beta-lactamase superfamily"/>
    <property type="match status" value="1"/>
</dbReference>